<comment type="caution">
    <text evidence="1">The sequence shown here is derived from an EMBL/GenBank/DDBJ whole genome shotgun (WGS) entry which is preliminary data.</text>
</comment>
<evidence type="ECO:0000313" key="1">
    <source>
        <dbReference type="EMBL" id="KAJ6381786.1"/>
    </source>
</evidence>
<dbReference type="Proteomes" id="UP001141253">
    <property type="component" value="Chromosome 6"/>
</dbReference>
<keyword evidence="2" id="KW-1185">Reference proteome</keyword>
<name>A0ABQ9BCC7_9ROSI</name>
<gene>
    <name evidence="1" type="ORF">OIU77_030455</name>
</gene>
<evidence type="ECO:0000313" key="2">
    <source>
        <dbReference type="Proteomes" id="UP001141253"/>
    </source>
</evidence>
<organism evidence="1 2">
    <name type="scientific">Salix suchowensis</name>
    <dbReference type="NCBI Taxonomy" id="1278906"/>
    <lineage>
        <taxon>Eukaryota</taxon>
        <taxon>Viridiplantae</taxon>
        <taxon>Streptophyta</taxon>
        <taxon>Embryophyta</taxon>
        <taxon>Tracheophyta</taxon>
        <taxon>Spermatophyta</taxon>
        <taxon>Magnoliopsida</taxon>
        <taxon>eudicotyledons</taxon>
        <taxon>Gunneridae</taxon>
        <taxon>Pentapetalae</taxon>
        <taxon>rosids</taxon>
        <taxon>fabids</taxon>
        <taxon>Malpighiales</taxon>
        <taxon>Salicaceae</taxon>
        <taxon>Saliceae</taxon>
        <taxon>Salix</taxon>
    </lineage>
</organism>
<accession>A0ABQ9BCC7</accession>
<sequence length="90" mass="9982">MISNVEVEGLYRFLCHSFPINIPCEYQITELTKDSSWSSLSIHSSPVWPPRTIALVPPTTQVLCPQANLGGRPGTFRILHVGFSSVGSRR</sequence>
<reference evidence="1" key="1">
    <citation type="submission" date="2022-10" db="EMBL/GenBank/DDBJ databases">
        <authorList>
            <person name="Hyden B.L."/>
            <person name="Feng K."/>
            <person name="Yates T."/>
            <person name="Jawdy S."/>
            <person name="Smart L.B."/>
            <person name="Muchero W."/>
        </authorList>
    </citation>
    <scope>NUCLEOTIDE SEQUENCE</scope>
    <source>
        <tissue evidence="1">Shoot tip</tissue>
    </source>
</reference>
<proteinExistence type="predicted"/>
<reference evidence="1" key="2">
    <citation type="journal article" date="2023" name="Int. J. Mol. Sci.">
        <title>De Novo Assembly and Annotation of 11 Diverse Shrub Willow (Salix) Genomes Reveals Novel Gene Organization in Sex-Linked Regions.</title>
        <authorList>
            <person name="Hyden B."/>
            <person name="Feng K."/>
            <person name="Yates T.B."/>
            <person name="Jawdy S."/>
            <person name="Cereghino C."/>
            <person name="Smart L.B."/>
            <person name="Muchero W."/>
        </authorList>
    </citation>
    <scope>NUCLEOTIDE SEQUENCE</scope>
    <source>
        <tissue evidence="1">Shoot tip</tissue>
    </source>
</reference>
<dbReference type="EMBL" id="JAPFFI010000009">
    <property type="protein sequence ID" value="KAJ6381786.1"/>
    <property type="molecule type" value="Genomic_DNA"/>
</dbReference>
<protein>
    <submittedName>
        <fullName evidence="1">Uncharacterized protein</fullName>
    </submittedName>
</protein>